<keyword evidence="1" id="KW-0732">Signal</keyword>
<dbReference type="Proteomes" id="UP001152747">
    <property type="component" value="Unassembled WGS sequence"/>
</dbReference>
<protein>
    <recommendedName>
        <fullName evidence="2">C6 domain-containing protein</fullName>
    </recommendedName>
</protein>
<dbReference type="EMBL" id="CANHGI010000006">
    <property type="protein sequence ID" value="CAI5454869.1"/>
    <property type="molecule type" value="Genomic_DNA"/>
</dbReference>
<dbReference type="PANTHER" id="PTHR21629">
    <property type="entry name" value="C6 DOMAIN-CONTAINING PROTEIN"/>
    <property type="match status" value="1"/>
</dbReference>
<evidence type="ECO:0000313" key="3">
    <source>
        <dbReference type="EMBL" id="CAI5454869.1"/>
    </source>
</evidence>
<evidence type="ECO:0000259" key="2">
    <source>
        <dbReference type="SMART" id="SM01048"/>
    </source>
</evidence>
<dbReference type="OrthoDB" id="5857129at2759"/>
<comment type="caution">
    <text evidence="3">The sequence shown here is derived from an EMBL/GenBank/DDBJ whole genome shotgun (WGS) entry which is preliminary data.</text>
</comment>
<name>A0A9P1N8A6_9PELO</name>
<feature type="signal peptide" evidence="1">
    <location>
        <begin position="1"/>
        <end position="19"/>
    </location>
</feature>
<dbReference type="SMART" id="SM01048">
    <property type="entry name" value="C6"/>
    <property type="match status" value="1"/>
</dbReference>
<reference evidence="3" key="1">
    <citation type="submission" date="2022-11" db="EMBL/GenBank/DDBJ databases">
        <authorList>
            <person name="Kikuchi T."/>
        </authorList>
    </citation>
    <scope>NUCLEOTIDE SEQUENCE</scope>
    <source>
        <strain evidence="3">PS1010</strain>
    </source>
</reference>
<evidence type="ECO:0000313" key="4">
    <source>
        <dbReference type="Proteomes" id="UP001152747"/>
    </source>
</evidence>
<accession>A0A9P1N8A6</accession>
<gene>
    <name evidence="3" type="ORF">CAMP_LOCUS17506</name>
</gene>
<feature type="domain" description="C6" evidence="2">
    <location>
        <begin position="32"/>
        <end position="127"/>
    </location>
</feature>
<proteinExistence type="predicted"/>
<evidence type="ECO:0000256" key="1">
    <source>
        <dbReference type="SAM" id="SignalP"/>
    </source>
</evidence>
<organism evidence="3 4">
    <name type="scientific">Caenorhabditis angaria</name>
    <dbReference type="NCBI Taxonomy" id="860376"/>
    <lineage>
        <taxon>Eukaryota</taxon>
        <taxon>Metazoa</taxon>
        <taxon>Ecdysozoa</taxon>
        <taxon>Nematoda</taxon>
        <taxon>Chromadorea</taxon>
        <taxon>Rhabditida</taxon>
        <taxon>Rhabditina</taxon>
        <taxon>Rhabditomorpha</taxon>
        <taxon>Rhabditoidea</taxon>
        <taxon>Rhabditidae</taxon>
        <taxon>Peloderinae</taxon>
        <taxon>Caenorhabditis</taxon>
    </lineage>
</organism>
<dbReference type="PANTHER" id="PTHR21629:SF10">
    <property type="entry name" value="C6 DOMAIN-CONTAINING PROTEIN"/>
    <property type="match status" value="1"/>
</dbReference>
<sequence length="131" mass="13856">MKKLLFIFCSFCINSSLQCVATQSSTTTANPCTTCTASLITLTTGNDGDTPSSYSTSTNADGCETITYTCQGTPVNTDDPVLFTFYSNSADPRDVGTASGTGTISQTFTCVDGHWELDGVEINEVECQVIT</sequence>
<dbReference type="AlphaFoldDB" id="A0A9P1N8A6"/>
<feature type="chain" id="PRO_5040483269" description="C6 domain-containing protein" evidence="1">
    <location>
        <begin position="20"/>
        <end position="131"/>
    </location>
</feature>
<keyword evidence="4" id="KW-1185">Reference proteome</keyword>
<dbReference type="InterPro" id="IPR002601">
    <property type="entry name" value="C6_domain"/>
</dbReference>